<dbReference type="EMBL" id="CAFBSG010000039">
    <property type="protein sequence ID" value="CAB5241279.1"/>
    <property type="molecule type" value="Genomic_DNA"/>
</dbReference>
<gene>
    <name evidence="1" type="ORF">UFOPK3554_01338</name>
</gene>
<sequence>MKKILSAVIATAFVMTLGVVSTSTANAVNTSACNEGTFNAFHQQEAKGKGLLMIGEVCHSIG</sequence>
<evidence type="ECO:0000313" key="1">
    <source>
        <dbReference type="EMBL" id="CAB5241279.1"/>
    </source>
</evidence>
<proteinExistence type="predicted"/>
<reference evidence="1" key="1">
    <citation type="submission" date="2020-05" db="EMBL/GenBank/DDBJ databases">
        <authorList>
            <person name="Chiriac C."/>
            <person name="Salcher M."/>
            <person name="Ghai R."/>
            <person name="Kavagutti S V."/>
        </authorList>
    </citation>
    <scope>NUCLEOTIDE SEQUENCE</scope>
</reference>
<organism evidence="1">
    <name type="scientific">freshwater metagenome</name>
    <dbReference type="NCBI Taxonomy" id="449393"/>
    <lineage>
        <taxon>unclassified sequences</taxon>
        <taxon>metagenomes</taxon>
        <taxon>ecological metagenomes</taxon>
    </lineage>
</organism>
<protein>
    <submittedName>
        <fullName evidence="1">Unannotated protein</fullName>
    </submittedName>
</protein>
<name>A0A6J7XV93_9ZZZZ</name>
<accession>A0A6J7XV93</accession>
<dbReference type="AlphaFoldDB" id="A0A6J7XV93"/>